<dbReference type="InterPro" id="IPR021131">
    <property type="entry name" value="Ribosomal_uL15/eL18"/>
</dbReference>
<dbReference type="NCBIfam" id="TIGR01071">
    <property type="entry name" value="rplO_bact"/>
    <property type="match status" value="1"/>
</dbReference>
<dbReference type="EMBL" id="VRMN01000002">
    <property type="protein sequence ID" value="KAA8496650.1"/>
    <property type="molecule type" value="Genomic_DNA"/>
</dbReference>
<dbReference type="Proteomes" id="UP000324585">
    <property type="component" value="Unassembled WGS sequence"/>
</dbReference>
<dbReference type="PANTHER" id="PTHR12934">
    <property type="entry name" value="50S RIBOSOMAL PROTEIN L15"/>
    <property type="match status" value="1"/>
</dbReference>
<evidence type="ECO:0000313" key="6">
    <source>
        <dbReference type="EMBL" id="KAA8496650.1"/>
    </source>
</evidence>
<feature type="domain" description="Large ribosomal subunit protein uL15/eL18" evidence="5">
    <location>
        <begin position="148"/>
        <end position="210"/>
    </location>
</feature>
<dbReference type="Gene3D" id="3.100.10.10">
    <property type="match status" value="1"/>
</dbReference>
<reference evidence="7" key="1">
    <citation type="journal article" date="2019" name="Nat. Commun.">
        <title>Expansion of phycobilisome linker gene families in mesophilic red algae.</title>
        <authorList>
            <person name="Lee J."/>
            <person name="Kim D."/>
            <person name="Bhattacharya D."/>
            <person name="Yoon H.S."/>
        </authorList>
    </citation>
    <scope>NUCLEOTIDE SEQUENCE [LARGE SCALE GENOMIC DNA]</scope>
    <source>
        <strain evidence="7">CCMP 1328</strain>
    </source>
</reference>
<evidence type="ECO:0000259" key="5">
    <source>
        <dbReference type="Pfam" id="PF00828"/>
    </source>
</evidence>
<comment type="similarity">
    <text evidence="1">Belongs to the universal ribosomal protein uL15 family.</text>
</comment>
<dbReference type="OrthoDB" id="361383at2759"/>
<dbReference type="PANTHER" id="PTHR12934:SF11">
    <property type="entry name" value="LARGE RIBOSOMAL SUBUNIT PROTEIN UL15M"/>
    <property type="match status" value="1"/>
</dbReference>
<accession>A0A5J4Z048</accession>
<proteinExistence type="inferred from homology"/>
<organism evidence="6 7">
    <name type="scientific">Porphyridium purpureum</name>
    <name type="common">Red alga</name>
    <name type="synonym">Porphyridium cruentum</name>
    <dbReference type="NCBI Taxonomy" id="35688"/>
    <lineage>
        <taxon>Eukaryota</taxon>
        <taxon>Rhodophyta</taxon>
        <taxon>Bangiophyceae</taxon>
        <taxon>Porphyridiales</taxon>
        <taxon>Porphyridiaceae</taxon>
        <taxon>Porphyridium</taxon>
    </lineage>
</organism>
<keyword evidence="7" id="KW-1185">Reference proteome</keyword>
<gene>
    <name evidence="6" type="ORF">FVE85_0379</name>
</gene>
<dbReference type="Pfam" id="PF00828">
    <property type="entry name" value="Ribosomal_L27A"/>
    <property type="match status" value="1"/>
</dbReference>
<evidence type="ECO:0000256" key="3">
    <source>
        <dbReference type="ARBA" id="ARBA00023274"/>
    </source>
</evidence>
<keyword evidence="3" id="KW-0687">Ribonucleoprotein</keyword>
<comment type="caution">
    <text evidence="6">The sequence shown here is derived from an EMBL/GenBank/DDBJ whole genome shotgun (WGS) entry which is preliminary data.</text>
</comment>
<feature type="region of interest" description="Disordered" evidence="4">
    <location>
        <begin position="70"/>
        <end position="123"/>
    </location>
</feature>
<dbReference type="InterPro" id="IPR036227">
    <property type="entry name" value="Ribosomal_uL15/eL18_sf"/>
</dbReference>
<dbReference type="AlphaFoldDB" id="A0A5J4Z048"/>
<evidence type="ECO:0000256" key="2">
    <source>
        <dbReference type="ARBA" id="ARBA00022980"/>
    </source>
</evidence>
<evidence type="ECO:0000313" key="7">
    <source>
        <dbReference type="Proteomes" id="UP000324585"/>
    </source>
</evidence>
<dbReference type="GO" id="GO:0006412">
    <property type="term" value="P:translation"/>
    <property type="evidence" value="ECO:0007669"/>
    <property type="project" value="InterPro"/>
</dbReference>
<dbReference type="GO" id="GO:0005762">
    <property type="term" value="C:mitochondrial large ribosomal subunit"/>
    <property type="evidence" value="ECO:0007669"/>
    <property type="project" value="TreeGrafter"/>
</dbReference>
<keyword evidence="2 6" id="KW-0689">Ribosomal protein</keyword>
<protein>
    <submittedName>
        <fullName evidence="6">50S ribosomal protein L15</fullName>
    </submittedName>
</protein>
<dbReference type="OMA" id="MRGQNAR"/>
<feature type="compositionally biased region" description="Gly residues" evidence="4">
    <location>
        <begin position="83"/>
        <end position="95"/>
    </location>
</feature>
<evidence type="ECO:0000256" key="1">
    <source>
        <dbReference type="ARBA" id="ARBA00007320"/>
    </source>
</evidence>
<evidence type="ECO:0000256" key="4">
    <source>
        <dbReference type="SAM" id="MobiDB-lite"/>
    </source>
</evidence>
<dbReference type="HAMAP" id="MF_01341">
    <property type="entry name" value="Ribosomal_uL15"/>
    <property type="match status" value="1"/>
</dbReference>
<dbReference type="GO" id="GO:0003735">
    <property type="term" value="F:structural constituent of ribosome"/>
    <property type="evidence" value="ECO:0007669"/>
    <property type="project" value="InterPro"/>
</dbReference>
<sequence>MAAFVGASGSAFFAAQRTASVNVAVCGKAGVRRAVAPSMKVFDWKKRGAEAYSGRAEMGEMSVTTVIPAPGSRKRKTRKGRGVAAGQGRSCGFGMRGQKSRSGNPTRPGFEGGQTPLYRRLPKYVGRPMGPGHTKTMYNLVKLDILNKCAEGEVVTFDALVESGKMTKGKFKLAKIMGGAELTVKNLTVKAHAFTSSAVEAIEAAGGKCVLLSPTTGEDINMEELE</sequence>
<dbReference type="InterPro" id="IPR005749">
    <property type="entry name" value="Ribosomal_uL15_bac-type"/>
</dbReference>
<dbReference type="SUPFAM" id="SSF52080">
    <property type="entry name" value="Ribosomal proteins L15p and L18e"/>
    <property type="match status" value="1"/>
</dbReference>
<name>A0A5J4Z048_PORPP</name>
<dbReference type="InterPro" id="IPR030878">
    <property type="entry name" value="Ribosomal_uL15"/>
</dbReference>
<feature type="compositionally biased region" description="Basic residues" evidence="4">
    <location>
        <begin position="72"/>
        <end position="81"/>
    </location>
</feature>